<reference evidence="1 2" key="1">
    <citation type="submission" date="2020-03" db="EMBL/GenBank/DDBJ databases">
        <title>Whole genome shotgun sequence of Phytohabitans flavus NBRC 107702.</title>
        <authorList>
            <person name="Komaki H."/>
            <person name="Tamura T."/>
        </authorList>
    </citation>
    <scope>NUCLEOTIDE SEQUENCE [LARGE SCALE GENOMIC DNA]</scope>
    <source>
        <strain evidence="1 2">NBRC 107702</strain>
    </source>
</reference>
<evidence type="ECO:0000313" key="2">
    <source>
        <dbReference type="Proteomes" id="UP000502508"/>
    </source>
</evidence>
<sequence length="111" mass="12040">MVQLVNAVLQAGGTDEARWIEWKGTLDLSSAAGQHHLVRQIQGFANRDPDFAARWAGGYAYLIVGAEPGVGQPAGVSTVDAATLEPQLGKWLPDEITWNLDYVRIGTQMFS</sequence>
<reference evidence="1 2" key="2">
    <citation type="submission" date="2020-03" db="EMBL/GenBank/DDBJ databases">
        <authorList>
            <person name="Ichikawa N."/>
            <person name="Kimura A."/>
            <person name="Kitahashi Y."/>
            <person name="Uohara A."/>
        </authorList>
    </citation>
    <scope>NUCLEOTIDE SEQUENCE [LARGE SCALE GENOMIC DNA]</scope>
    <source>
        <strain evidence="1 2">NBRC 107702</strain>
    </source>
</reference>
<proteinExistence type="predicted"/>
<accession>A0A6F8XLC9</accession>
<dbReference type="EMBL" id="AP022870">
    <property type="protein sequence ID" value="BCB74616.1"/>
    <property type="molecule type" value="Genomic_DNA"/>
</dbReference>
<keyword evidence="2" id="KW-1185">Reference proteome</keyword>
<organism evidence="1 2">
    <name type="scientific">Phytohabitans flavus</name>
    <dbReference type="NCBI Taxonomy" id="1076124"/>
    <lineage>
        <taxon>Bacteria</taxon>
        <taxon>Bacillati</taxon>
        <taxon>Actinomycetota</taxon>
        <taxon>Actinomycetes</taxon>
        <taxon>Micromonosporales</taxon>
        <taxon>Micromonosporaceae</taxon>
    </lineage>
</organism>
<dbReference type="AlphaFoldDB" id="A0A6F8XLC9"/>
<evidence type="ECO:0008006" key="3">
    <source>
        <dbReference type="Google" id="ProtNLM"/>
    </source>
</evidence>
<gene>
    <name evidence="1" type="ORF">Pflav_010260</name>
</gene>
<protein>
    <recommendedName>
        <fullName evidence="3">Schlafen AlbA-2 domain-containing protein</fullName>
    </recommendedName>
</protein>
<dbReference type="KEGG" id="pfla:Pflav_010260"/>
<name>A0A6F8XLC9_9ACTN</name>
<evidence type="ECO:0000313" key="1">
    <source>
        <dbReference type="EMBL" id="BCB74616.1"/>
    </source>
</evidence>
<dbReference type="Proteomes" id="UP000502508">
    <property type="component" value="Chromosome"/>
</dbReference>